<organism evidence="1 2">
    <name type="scientific">Trichoderma ghanense</name>
    <dbReference type="NCBI Taxonomy" id="65468"/>
    <lineage>
        <taxon>Eukaryota</taxon>
        <taxon>Fungi</taxon>
        <taxon>Dikarya</taxon>
        <taxon>Ascomycota</taxon>
        <taxon>Pezizomycotina</taxon>
        <taxon>Sordariomycetes</taxon>
        <taxon>Hypocreomycetidae</taxon>
        <taxon>Hypocreales</taxon>
        <taxon>Hypocreaceae</taxon>
        <taxon>Trichoderma</taxon>
    </lineage>
</organism>
<comment type="caution">
    <text evidence="1">The sequence shown here is derived from an EMBL/GenBank/DDBJ whole genome shotgun (WGS) entry which is preliminary data.</text>
</comment>
<reference evidence="1 2" key="1">
    <citation type="submission" date="2018-01" db="EMBL/GenBank/DDBJ databases">
        <title>Genome characterization of the sugarcane-associated fungus Trichoderma ghanense CCMA-1212 and their application in lignocelulose bioconversion.</title>
        <authorList>
            <person name="Steindorff A.S."/>
            <person name="Mendes T.D."/>
            <person name="Vilela E.S.D."/>
            <person name="Rodrigues D.S."/>
            <person name="Formighieri E.F."/>
            <person name="Melo I.S."/>
            <person name="Favaro L.C.L."/>
        </authorList>
    </citation>
    <scope>NUCLEOTIDE SEQUENCE [LARGE SCALE GENOMIC DNA]</scope>
    <source>
        <strain evidence="1 2">CCMA-1212</strain>
    </source>
</reference>
<proteinExistence type="predicted"/>
<dbReference type="Proteomes" id="UP001642720">
    <property type="component" value="Unassembled WGS sequence"/>
</dbReference>
<keyword evidence="2" id="KW-1185">Reference proteome</keyword>
<name>A0ABY2GRW1_9HYPO</name>
<sequence length="98" mass="10123">MAPKTRHLSAPSADTAVPLAPTRGVASAICLSQPASAQTRTSFRAWHGLFQTGVAPSCSNGNIQGCPIRLRHPMSTGPTISLLACLLPTATLSFPRGA</sequence>
<gene>
    <name evidence="1" type="ORF">CCMA1212_009527</name>
</gene>
<dbReference type="GeneID" id="300581057"/>
<accession>A0ABY2GRW1</accession>
<dbReference type="EMBL" id="PPTA01000018">
    <property type="protein sequence ID" value="TFA98669.1"/>
    <property type="molecule type" value="Genomic_DNA"/>
</dbReference>
<protein>
    <submittedName>
        <fullName evidence="1">Uncharacterized protein</fullName>
    </submittedName>
</protein>
<evidence type="ECO:0000313" key="1">
    <source>
        <dbReference type="EMBL" id="TFA98669.1"/>
    </source>
</evidence>
<evidence type="ECO:0000313" key="2">
    <source>
        <dbReference type="Proteomes" id="UP001642720"/>
    </source>
</evidence>
<dbReference type="RefSeq" id="XP_073554871.1">
    <property type="nucleotide sequence ID" value="XM_073706607.1"/>
</dbReference>